<dbReference type="SUPFAM" id="SSF51445">
    <property type="entry name" value="(Trans)glycosidases"/>
    <property type="match status" value="1"/>
</dbReference>
<dbReference type="GO" id="GO:0005975">
    <property type="term" value="P:carbohydrate metabolic process"/>
    <property type="evidence" value="ECO:0007669"/>
    <property type="project" value="InterPro"/>
</dbReference>
<dbReference type="PANTHER" id="PTHR21040">
    <property type="entry name" value="BCDNA.GH04120"/>
    <property type="match status" value="1"/>
</dbReference>
<evidence type="ECO:0000313" key="5">
    <source>
        <dbReference type="Proteomes" id="UP000290261"/>
    </source>
</evidence>
<evidence type="ECO:0000256" key="2">
    <source>
        <dbReference type="ARBA" id="ARBA00022801"/>
    </source>
</evidence>
<dbReference type="GO" id="GO:0004563">
    <property type="term" value="F:beta-N-acetylhexosaminidase activity"/>
    <property type="evidence" value="ECO:0007669"/>
    <property type="project" value="UniProtKB-ARBA"/>
</dbReference>
<dbReference type="EMBL" id="JJMP01000003">
    <property type="protein sequence ID" value="RYC51887.1"/>
    <property type="molecule type" value="Genomic_DNA"/>
</dbReference>
<dbReference type="InterPro" id="IPR015883">
    <property type="entry name" value="Glyco_hydro_20_cat"/>
</dbReference>
<protein>
    <submittedName>
        <fullName evidence="4">N-acetyl-beta-hexosaminidase</fullName>
    </submittedName>
</protein>
<evidence type="ECO:0000256" key="1">
    <source>
        <dbReference type="ARBA" id="ARBA00006285"/>
    </source>
</evidence>
<reference evidence="4 5" key="1">
    <citation type="submission" date="2014-04" db="EMBL/GenBank/DDBJ databases">
        <title>Whole genome of Muricauda olearia.</title>
        <authorList>
            <person name="Zhang X.-H."/>
            <person name="Tang K."/>
        </authorList>
    </citation>
    <scope>NUCLEOTIDE SEQUENCE [LARGE SCALE GENOMIC DNA]</scope>
    <source>
        <strain evidence="4 5">Th120</strain>
    </source>
</reference>
<organism evidence="4 5">
    <name type="scientific">Flagellimonas olearia</name>
    <dbReference type="NCBI Taxonomy" id="552546"/>
    <lineage>
        <taxon>Bacteria</taxon>
        <taxon>Pseudomonadati</taxon>
        <taxon>Bacteroidota</taxon>
        <taxon>Flavobacteriia</taxon>
        <taxon>Flavobacteriales</taxon>
        <taxon>Flavobacteriaceae</taxon>
        <taxon>Flagellimonas</taxon>
    </lineage>
</organism>
<keyword evidence="2" id="KW-0378">Hydrolase</keyword>
<sequence length="530" mass="61264">MRIKKLWKFQFKTRNMISNHLLRTLLILVLCLKATLTLRGQDNPDFKVRGFHIDLRIQVMTPEALKNFAKELADFGMNTLVMEWEGTYPFKNHPAISNKYSYTREEIDDFISYCDSLGIKVIPLQQSLGHVEYILRNPRYSQLKEDQKDISQLCPMEDEASKALFTELFSDLAETHNSDYIHIGGDETYLLGHCPRCKEKSEKYGKSKLFVDHMKMISEIVIGLGKIPVMWADIILEHPEAAADLPAETIFVDWNYGWKISHFGDIPSLQKIGFTFWGSPSIRSHPDNWYVTKWPKHFQNQSDFIPYARQAGYKGMVMTSWSTSGVYGFTWDSGYDVLDMVQIRNNYPMSGFRILIASYAQALEQDAPIDGQSFALQYGKERFGLSHKDSQVLWKFLSADSELIANGKPEKSASIDEVKAKYDPIRKEINQVEPRRNQKEFEHFKLMADLRMHYLDFKAVEARYNSKDFSVVETPALLAKLDAILTEAETLNKRFMALNKGFLYDAELQEQNNIRVQQVKGLYDRLAKAK</sequence>
<proteinExistence type="inferred from homology"/>
<comment type="similarity">
    <text evidence="1">Belongs to the glycosyl hydrolase 20 family.</text>
</comment>
<name>A0A444VM74_9FLAO</name>
<dbReference type="Proteomes" id="UP000290261">
    <property type="component" value="Unassembled WGS sequence"/>
</dbReference>
<feature type="domain" description="Glycoside hydrolase family 20 catalytic" evidence="3">
    <location>
        <begin position="92"/>
        <end position="255"/>
    </location>
</feature>
<dbReference type="Gene3D" id="3.20.20.80">
    <property type="entry name" value="Glycosidases"/>
    <property type="match status" value="1"/>
</dbReference>
<dbReference type="AlphaFoldDB" id="A0A444VM74"/>
<dbReference type="PANTHER" id="PTHR21040:SF8">
    <property type="entry name" value="BCDNA.GH04120"/>
    <property type="match status" value="1"/>
</dbReference>
<dbReference type="InterPro" id="IPR017853">
    <property type="entry name" value="GH"/>
</dbReference>
<accession>A0A444VM74</accession>
<gene>
    <name evidence="4" type="ORF">DN53_08345</name>
</gene>
<evidence type="ECO:0000259" key="3">
    <source>
        <dbReference type="Pfam" id="PF00728"/>
    </source>
</evidence>
<keyword evidence="5" id="KW-1185">Reference proteome</keyword>
<comment type="caution">
    <text evidence="4">The sequence shown here is derived from an EMBL/GenBank/DDBJ whole genome shotgun (WGS) entry which is preliminary data.</text>
</comment>
<evidence type="ECO:0000313" key="4">
    <source>
        <dbReference type="EMBL" id="RYC51887.1"/>
    </source>
</evidence>
<dbReference type="InterPro" id="IPR038901">
    <property type="entry name" value="HEXDC-like"/>
</dbReference>
<dbReference type="Pfam" id="PF00728">
    <property type="entry name" value="Glyco_hydro_20"/>
    <property type="match status" value="1"/>
</dbReference>